<sequence length="246" mass="27999">MPVTIRPLQTHDELQQVQHIEESVWHHAHSTPVSLLRVFADHGGLILGAYDEGHNMIAMSVAFPGQYHGLWYLHSHMMAVLPAYRSQGIGRQMKSYQLNWALDHGYEFVGWTFDPLQRRNAQLNLGILKAHVLEFYPNYYGVLNDAINGAWPTHRFFVGLHPNWPAMSKKTAKKLIPIPENIAVLRQQDPDKAMWWAEYYVTQFSHDGYSVLGLARSPQGRLCYVCGDKPKRAGAARNVKGINVCV</sequence>
<keyword evidence="3" id="KW-1185">Reference proteome</keyword>
<dbReference type="SUPFAM" id="SSF55729">
    <property type="entry name" value="Acyl-CoA N-acyltransferases (Nat)"/>
    <property type="match status" value="1"/>
</dbReference>
<dbReference type="InterPro" id="IPR000182">
    <property type="entry name" value="GNAT_dom"/>
</dbReference>
<dbReference type="EMBL" id="FWWY01000001">
    <property type="protein sequence ID" value="SMC02725.1"/>
    <property type="molecule type" value="Genomic_DNA"/>
</dbReference>
<proteinExistence type="predicted"/>
<keyword evidence="2" id="KW-0808">Transferase</keyword>
<dbReference type="OrthoDB" id="9797990at2"/>
<dbReference type="InterPro" id="IPR016181">
    <property type="entry name" value="Acyl_CoA_acyltransferase"/>
</dbReference>
<reference evidence="3" key="1">
    <citation type="submission" date="2017-04" db="EMBL/GenBank/DDBJ databases">
        <authorList>
            <person name="Varghese N."/>
            <person name="Submissions S."/>
        </authorList>
    </citation>
    <scope>NUCLEOTIDE SEQUENCE [LARGE SCALE GENOMIC DNA]</scope>
    <source>
        <strain evidence="3">DSM 9293</strain>
    </source>
</reference>
<accession>A0A1W1W8Z7</accession>
<evidence type="ECO:0000313" key="3">
    <source>
        <dbReference type="Proteomes" id="UP000192660"/>
    </source>
</evidence>
<name>A0A1W1W8Z7_SULTA</name>
<protein>
    <submittedName>
        <fullName evidence="2">Predicted acetyltransferase, GNAT superfamily</fullName>
    </submittedName>
</protein>
<dbReference type="PANTHER" id="PTHR41700:SF1">
    <property type="entry name" value="N-ACETYLTRANSFERASE DOMAIN-CONTAINING PROTEIN"/>
    <property type="match status" value="1"/>
</dbReference>
<dbReference type="InterPro" id="IPR038764">
    <property type="entry name" value="GNAT_N_AcTrfase_prd"/>
</dbReference>
<dbReference type="PROSITE" id="PS51186">
    <property type="entry name" value="GNAT"/>
    <property type="match status" value="1"/>
</dbReference>
<dbReference type="STRING" id="28034.BFX07_05255"/>
<feature type="domain" description="N-acetyltransferase" evidence="1">
    <location>
        <begin position="3"/>
        <end position="145"/>
    </location>
</feature>
<dbReference type="Pfam" id="PF00583">
    <property type="entry name" value="Acetyltransf_1"/>
    <property type="match status" value="1"/>
</dbReference>
<dbReference type="AlphaFoldDB" id="A0A1W1W8Z7"/>
<dbReference type="Proteomes" id="UP000192660">
    <property type="component" value="Unassembled WGS sequence"/>
</dbReference>
<organism evidence="2 3">
    <name type="scientific">Sulfobacillus thermosulfidooxidans (strain DSM 9293 / VKM B-1269 / AT-1)</name>
    <dbReference type="NCBI Taxonomy" id="929705"/>
    <lineage>
        <taxon>Bacteria</taxon>
        <taxon>Bacillati</taxon>
        <taxon>Bacillota</taxon>
        <taxon>Clostridia</taxon>
        <taxon>Eubacteriales</taxon>
        <taxon>Clostridiales Family XVII. Incertae Sedis</taxon>
        <taxon>Sulfobacillus</taxon>
    </lineage>
</organism>
<dbReference type="PANTHER" id="PTHR41700">
    <property type="entry name" value="GCN5-RELATED N-ACETYLTRANSFERASE"/>
    <property type="match status" value="1"/>
</dbReference>
<evidence type="ECO:0000313" key="2">
    <source>
        <dbReference type="EMBL" id="SMC02725.1"/>
    </source>
</evidence>
<dbReference type="Gene3D" id="3.40.630.30">
    <property type="match status" value="1"/>
</dbReference>
<dbReference type="GO" id="GO:0016747">
    <property type="term" value="F:acyltransferase activity, transferring groups other than amino-acyl groups"/>
    <property type="evidence" value="ECO:0007669"/>
    <property type="project" value="InterPro"/>
</dbReference>
<dbReference type="RefSeq" id="WP_051351142.1">
    <property type="nucleotide sequence ID" value="NZ_FWWY01000001.1"/>
</dbReference>
<evidence type="ECO:0000259" key="1">
    <source>
        <dbReference type="PROSITE" id="PS51186"/>
    </source>
</evidence>
<gene>
    <name evidence="2" type="ORF">SAMN00768000_0732</name>
</gene>
<dbReference type="CDD" id="cd04301">
    <property type="entry name" value="NAT_SF"/>
    <property type="match status" value="1"/>
</dbReference>